<dbReference type="InterPro" id="IPR044746">
    <property type="entry name" value="ABCC_6TM_D1"/>
</dbReference>
<dbReference type="FunFam" id="1.20.1560.10:FF:000020">
    <property type="entry name" value="ABC metal ion transporter"/>
    <property type="match status" value="1"/>
</dbReference>
<keyword evidence="8 11" id="KW-1133">Transmembrane helix</keyword>
<evidence type="ECO:0000256" key="4">
    <source>
        <dbReference type="ARBA" id="ARBA00022692"/>
    </source>
</evidence>
<proteinExistence type="predicted"/>
<evidence type="ECO:0000313" key="15">
    <source>
        <dbReference type="Proteomes" id="UP001378960"/>
    </source>
</evidence>
<feature type="transmembrane region" description="Helical" evidence="11">
    <location>
        <begin position="1018"/>
        <end position="1045"/>
    </location>
</feature>
<dbReference type="InterPro" id="IPR036640">
    <property type="entry name" value="ABC1_TM_sf"/>
</dbReference>
<evidence type="ECO:0000256" key="8">
    <source>
        <dbReference type="ARBA" id="ARBA00022989"/>
    </source>
</evidence>
<feature type="transmembrane region" description="Helical" evidence="11">
    <location>
        <begin position="1065"/>
        <end position="1089"/>
    </location>
</feature>
<dbReference type="Gene3D" id="1.20.1560.10">
    <property type="entry name" value="ABC transporter type 1, transmembrane domain"/>
    <property type="match status" value="2"/>
</dbReference>
<comment type="caution">
    <text evidence="14">The sequence shown here is derived from an EMBL/GenBank/DDBJ whole genome shotgun (WGS) entry which is preliminary data.</text>
</comment>
<keyword evidence="4 11" id="KW-0812">Transmembrane</keyword>
<dbReference type="Gene3D" id="3.40.50.300">
    <property type="entry name" value="P-loop containing nucleotide triphosphate hydrolases"/>
    <property type="match status" value="2"/>
</dbReference>
<evidence type="ECO:0000256" key="5">
    <source>
        <dbReference type="ARBA" id="ARBA00022737"/>
    </source>
</evidence>
<feature type="transmembrane region" description="Helical" evidence="11">
    <location>
        <begin position="205"/>
        <end position="229"/>
    </location>
</feature>
<keyword evidence="6" id="KW-0547">Nucleotide-binding</keyword>
<dbReference type="GO" id="GO:0140359">
    <property type="term" value="F:ABC-type transporter activity"/>
    <property type="evidence" value="ECO:0007669"/>
    <property type="project" value="InterPro"/>
</dbReference>
<feature type="transmembrane region" description="Helical" evidence="11">
    <location>
        <begin position="68"/>
        <end position="90"/>
    </location>
</feature>
<evidence type="ECO:0000256" key="11">
    <source>
        <dbReference type="SAM" id="Phobius"/>
    </source>
</evidence>
<feature type="domain" description="ABC transmembrane type-1" evidence="13">
    <location>
        <begin position="1025"/>
        <end position="1310"/>
    </location>
</feature>
<dbReference type="InterPro" id="IPR003439">
    <property type="entry name" value="ABC_transporter-like_ATP-bd"/>
</dbReference>
<keyword evidence="9 11" id="KW-0472">Membrane</keyword>
<evidence type="ECO:0000256" key="9">
    <source>
        <dbReference type="ARBA" id="ARBA00023136"/>
    </source>
</evidence>
<dbReference type="PANTHER" id="PTHR24223">
    <property type="entry name" value="ATP-BINDING CASSETTE SUB-FAMILY C"/>
    <property type="match status" value="1"/>
</dbReference>
<evidence type="ECO:0000256" key="2">
    <source>
        <dbReference type="ARBA" id="ARBA00022448"/>
    </source>
</evidence>
<dbReference type="GO" id="GO:0016887">
    <property type="term" value="F:ATP hydrolysis activity"/>
    <property type="evidence" value="ECO:0007669"/>
    <property type="project" value="InterPro"/>
</dbReference>
<gene>
    <name evidence="14" type="ORF">DAPK24_032750</name>
</gene>
<keyword evidence="15" id="KW-1185">Reference proteome</keyword>
<dbReference type="InterPro" id="IPR017871">
    <property type="entry name" value="ABC_transporter-like_CS"/>
</dbReference>
<dbReference type="FunFam" id="3.40.50.300:FF:000997">
    <property type="entry name" value="Multidrug resistance-associated protein 1"/>
    <property type="match status" value="1"/>
</dbReference>
<evidence type="ECO:0000256" key="7">
    <source>
        <dbReference type="ARBA" id="ARBA00022840"/>
    </source>
</evidence>
<dbReference type="InterPro" id="IPR027417">
    <property type="entry name" value="P-loop_NTPase"/>
</dbReference>
<dbReference type="PANTHER" id="PTHR24223:SF443">
    <property type="entry name" value="MULTIDRUG-RESISTANCE LIKE PROTEIN 1, ISOFORM I"/>
    <property type="match status" value="1"/>
</dbReference>
<dbReference type="FunFam" id="3.40.50.300:FF:000565">
    <property type="entry name" value="ABC bile acid transporter"/>
    <property type="match status" value="1"/>
</dbReference>
<keyword evidence="5" id="KW-0677">Repeat</keyword>
<dbReference type="PROSITE" id="PS50893">
    <property type="entry name" value="ABC_TRANSPORTER_2"/>
    <property type="match status" value="2"/>
</dbReference>
<evidence type="ECO:0000256" key="3">
    <source>
        <dbReference type="ARBA" id="ARBA00022554"/>
    </source>
</evidence>
<dbReference type="SMART" id="SM00382">
    <property type="entry name" value="AAA"/>
    <property type="match status" value="2"/>
</dbReference>
<dbReference type="FunFam" id="1.20.1560.10:FF:000013">
    <property type="entry name" value="ABC transporter C family member 2"/>
    <property type="match status" value="1"/>
</dbReference>
<evidence type="ECO:0000256" key="1">
    <source>
        <dbReference type="ARBA" id="ARBA00004128"/>
    </source>
</evidence>
<dbReference type="CDD" id="cd03250">
    <property type="entry name" value="ABCC_MRP_domain1"/>
    <property type="match status" value="1"/>
</dbReference>
<feature type="transmembrane region" description="Helical" evidence="11">
    <location>
        <begin position="1164"/>
        <end position="1185"/>
    </location>
</feature>
<dbReference type="CDD" id="cd03244">
    <property type="entry name" value="ABCC_MRP_domain2"/>
    <property type="match status" value="1"/>
</dbReference>
<comment type="function">
    <text evidence="10">Cooperates for the ATP-dependent vacuolar transport of bilirubin and glutathione conjugates.</text>
</comment>
<feature type="transmembrane region" description="Helical" evidence="11">
    <location>
        <begin position="110"/>
        <end position="128"/>
    </location>
</feature>
<reference evidence="14 15" key="1">
    <citation type="journal article" date="2023" name="Elife">
        <title>Identification of key yeast species and microbe-microbe interactions impacting larval growth of Drosophila in the wild.</title>
        <authorList>
            <person name="Mure A."/>
            <person name="Sugiura Y."/>
            <person name="Maeda R."/>
            <person name="Honda K."/>
            <person name="Sakurai N."/>
            <person name="Takahashi Y."/>
            <person name="Watada M."/>
            <person name="Katoh T."/>
            <person name="Gotoh A."/>
            <person name="Gotoh Y."/>
            <person name="Taniguchi I."/>
            <person name="Nakamura K."/>
            <person name="Hayashi T."/>
            <person name="Katayama T."/>
            <person name="Uemura T."/>
            <person name="Hattori Y."/>
        </authorList>
    </citation>
    <scope>NUCLEOTIDE SEQUENCE [LARGE SCALE GENOMIC DNA]</scope>
    <source>
        <strain evidence="14 15">PK-24</strain>
    </source>
</reference>
<keyword evidence="3" id="KW-0926">Vacuole</keyword>
<protein>
    <submittedName>
        <fullName evidence="14">ATP-binding cassette bilirubin transporter</fullName>
    </submittedName>
</protein>
<dbReference type="Pfam" id="PF00005">
    <property type="entry name" value="ABC_tran"/>
    <property type="match status" value="2"/>
</dbReference>
<keyword evidence="2" id="KW-0813">Transport</keyword>
<dbReference type="InterPro" id="IPR056227">
    <property type="entry name" value="TMD0_ABC"/>
</dbReference>
<dbReference type="InterPro" id="IPR011527">
    <property type="entry name" value="ABC1_TM_dom"/>
</dbReference>
<dbReference type="InterPro" id="IPR003593">
    <property type="entry name" value="AAA+_ATPase"/>
</dbReference>
<feature type="transmembrane region" description="Helical" evidence="11">
    <location>
        <begin position="172"/>
        <end position="193"/>
    </location>
</feature>
<dbReference type="Pfam" id="PF24357">
    <property type="entry name" value="TMD0_ABC"/>
    <property type="match status" value="1"/>
</dbReference>
<dbReference type="Pfam" id="PF00664">
    <property type="entry name" value="ABC_membrane"/>
    <property type="match status" value="2"/>
</dbReference>
<dbReference type="CDD" id="cd18579">
    <property type="entry name" value="ABC_6TM_ABCC_D1"/>
    <property type="match status" value="1"/>
</dbReference>
<feature type="transmembrane region" description="Helical" evidence="11">
    <location>
        <begin position="468"/>
        <end position="488"/>
    </location>
</feature>
<evidence type="ECO:0000259" key="12">
    <source>
        <dbReference type="PROSITE" id="PS50893"/>
    </source>
</evidence>
<feature type="transmembrane region" description="Helical" evidence="11">
    <location>
        <begin position="1253"/>
        <end position="1275"/>
    </location>
</feature>
<dbReference type="PROSITE" id="PS50929">
    <property type="entry name" value="ABC_TM1F"/>
    <property type="match status" value="2"/>
</dbReference>
<dbReference type="SUPFAM" id="SSF90123">
    <property type="entry name" value="ABC transporter transmembrane region"/>
    <property type="match status" value="2"/>
</dbReference>
<feature type="transmembrane region" description="Helical" evidence="11">
    <location>
        <begin position="360"/>
        <end position="382"/>
    </location>
</feature>
<dbReference type="Proteomes" id="UP001378960">
    <property type="component" value="Unassembled WGS sequence"/>
</dbReference>
<dbReference type="InterPro" id="IPR050173">
    <property type="entry name" value="ABC_transporter_C-like"/>
</dbReference>
<accession>A0AAV5R5X5</accession>
<dbReference type="GO" id="GO:0000329">
    <property type="term" value="C:fungal-type vacuole membrane"/>
    <property type="evidence" value="ECO:0007669"/>
    <property type="project" value="UniProtKB-ARBA"/>
</dbReference>
<dbReference type="GO" id="GO:0042144">
    <property type="term" value="P:vacuole fusion, non-autophagic"/>
    <property type="evidence" value="ECO:0007669"/>
    <property type="project" value="UniProtKB-ARBA"/>
</dbReference>
<evidence type="ECO:0000259" key="13">
    <source>
        <dbReference type="PROSITE" id="PS50929"/>
    </source>
</evidence>
<dbReference type="SUPFAM" id="SSF52540">
    <property type="entry name" value="P-loop containing nucleoside triphosphate hydrolases"/>
    <property type="match status" value="2"/>
</dbReference>
<keyword evidence="7 14" id="KW-0067">ATP-binding</keyword>
<organism evidence="14 15">
    <name type="scientific">Pichia kluyveri</name>
    <name type="common">Yeast</name>
    <dbReference type="NCBI Taxonomy" id="36015"/>
    <lineage>
        <taxon>Eukaryota</taxon>
        <taxon>Fungi</taxon>
        <taxon>Dikarya</taxon>
        <taxon>Ascomycota</taxon>
        <taxon>Saccharomycotina</taxon>
        <taxon>Pichiomycetes</taxon>
        <taxon>Pichiales</taxon>
        <taxon>Pichiaceae</taxon>
        <taxon>Pichia</taxon>
    </lineage>
</organism>
<feature type="transmembrane region" description="Helical" evidence="11">
    <location>
        <begin position="140"/>
        <end position="160"/>
    </location>
</feature>
<evidence type="ECO:0000256" key="10">
    <source>
        <dbReference type="ARBA" id="ARBA00053425"/>
    </source>
</evidence>
<dbReference type="GO" id="GO:0005524">
    <property type="term" value="F:ATP binding"/>
    <property type="evidence" value="ECO:0007669"/>
    <property type="project" value="UniProtKB-KW"/>
</dbReference>
<feature type="transmembrane region" description="Helical" evidence="11">
    <location>
        <begin position="553"/>
        <end position="574"/>
    </location>
</feature>
<evidence type="ECO:0000256" key="6">
    <source>
        <dbReference type="ARBA" id="ARBA00022741"/>
    </source>
</evidence>
<dbReference type="EMBL" id="BTGB01000004">
    <property type="protein sequence ID" value="GMM46700.1"/>
    <property type="molecule type" value="Genomic_DNA"/>
</dbReference>
<sequence length="1601" mass="180706">MIEGDGTFDGILIPWNIYLSLSDNQSTLHNITSNMSSIIYQPLSHNLCPTPIISNPLISPISNALSPCFVSLLFGILSLSTGLTGLYQLIKYLKFTSTSGHLISESLHQYLKISLILLNALFFRIIFISNAFNSNNNFQLLMYIFTMAHLTLIILPLHLIEMSKSIVPSGTLLFYWPLQSGLLLSVISQQIFASENHKIIQNQSLFGFFLLISLLLTSFTIFSLEYYYYKPNKELYLENEDNIAYLSEPDIISKLTFSWMNKLLQLAYQNGGLEQSDLPLPPKIVTTQYSAPILEKNWNLEYKQNPQSPSLLKPLTKTFGLGVLSVLTFDMLESIVSFIQPQLLRKLIQFFNIKNDSNPLIIKGLTISFLMFLSNLLSTAFYNQYTILTVQVAQGCKSALMSLVFNKAMKLSPEERNNRSTGDIINHMSVDITKIESLTSYVQTMVSAPTRLILCLWSLYWLLGKSTFVGIITMAIMIPLNTILVKSLRTYHKQQMKLKDKRTSFVTEILQNIKSIKLYAWEDPMLNKLKFLRDDNELKNLNKIGILSAGINFAWTCVPFFVSCSTFATFAIISDIPLSPEIVFPALSLFDLLSDPIFAIPSLITALIECNVSLNRILSFLTANEIDSEIITKLPPVSKIGDISVGIENSTFLWSNPIKSTNIASIEEQIEGNLSPALKDINFTAKKGELTCILGKVGSGKSTLLKCLLGELPTIPSSNNLKNSIKLHGSIAYCSQIPWIINATFKDNILFGYKYDEKFYQKTIKVCQLLPDLEILPDGDETLVGEKGISLSGGQKARLSLARSIYSRCDVYLFDDILSAVDAHVGQKIINEVLGKNGILKSKTRILSTNSMKVLNQSSKIYLLEKNTISESGTLDDIDNNINSNLFKLINEYGIKSDETDINEVESNQPTIINSNKEESTQENDQNDNNLIEGEYESVGALGVNLDETTGDELIRFANKNTDVNTNNDDEYTLKAASIESFKQLNFNKDIDRKMNQTEEKKEKGKVKWSTFKNYAKACTYSGIFITLSLVAITVGMSIASNYWLMYWSEHNIKEGSNTEIFKYVGIYALLGIGSGFFTLIRAMCMWTLCSIRASKKIHYDMAKAVIKSPIMFFETTPLGRIINRFSQDMSKIDSALPRVFSALFGSCIKTLLTMIIIGYNMPIFIIIIIGLLFIYNYYQQYYIITIRDLKRIMSISKSPIFALIQESINGSETIRAYGQSKRFSFLNSANIDNNLISSYCYKSTNRWLSTRLQFIGSIITLSTSLLALTSLNSIDNRMSAGLIGLIMSYSMRVTSSLSFIVRRSVEIESDVICCERIFEYCNLEPEINETLIEDELIKPEFNWPNNGEIKFNNYSTRYRENLEPVLKNLTFSINSREKIGIVGRTGAGKSSLVLSIFRLLEPIEGFIEIDGINTNNLRLFDLRSNLSIIPQDAQCIEGTIRYNLDPLNEYNDDEIWESLRMSKLDKHIKNMSIEQNLQNEPLNCLISESGSNLSVGQRQLICLARVLLKTQQKSKILILDEATSSIDSETDNVIQRTIREKCNHLTIITIAHRLNTILDNDRILVLDRGEIAEFDSPAKLLSNEESMFYKMCVDGGYIPK</sequence>
<name>A0AAV5R5X5_PICKL</name>
<comment type="subcellular location">
    <subcellularLocation>
        <location evidence="1">Vacuole membrane</location>
        <topology evidence="1">Multi-pass membrane protein</topology>
    </subcellularLocation>
</comment>
<feature type="domain" description="ABC transporter" evidence="12">
    <location>
        <begin position="658"/>
        <end position="891"/>
    </location>
</feature>
<dbReference type="PROSITE" id="PS00211">
    <property type="entry name" value="ABC_TRANSPORTER_1"/>
    <property type="match status" value="2"/>
</dbReference>
<feature type="domain" description="ABC transmembrane type-1" evidence="13">
    <location>
        <begin position="331"/>
        <end position="609"/>
    </location>
</feature>
<feature type="domain" description="ABC transporter" evidence="12">
    <location>
        <begin position="1350"/>
        <end position="1594"/>
    </location>
</feature>
<evidence type="ECO:0000313" key="14">
    <source>
        <dbReference type="EMBL" id="GMM46700.1"/>
    </source>
</evidence>